<dbReference type="Pfam" id="PF00403">
    <property type="entry name" value="HMA"/>
    <property type="match status" value="1"/>
</dbReference>
<organism evidence="2 3">
    <name type="scientific">Gaopeijia maritima</name>
    <dbReference type="NCBI Taxonomy" id="3119007"/>
    <lineage>
        <taxon>Bacteria</taxon>
        <taxon>Pseudomonadati</taxon>
        <taxon>Gemmatimonadota</taxon>
        <taxon>Longimicrobiia</taxon>
        <taxon>Gaopeijiales</taxon>
        <taxon>Gaopeijiaceae</taxon>
        <taxon>Gaopeijia</taxon>
    </lineage>
</organism>
<accession>A0ABU9ED05</accession>
<comment type="caution">
    <text evidence="2">The sequence shown here is derived from an EMBL/GenBank/DDBJ whole genome shotgun (WGS) entry which is preliminary data.</text>
</comment>
<reference evidence="2 3" key="1">
    <citation type="submission" date="2024-02" db="EMBL/GenBank/DDBJ databases">
        <title>A novel Gemmatimonadota bacterium.</title>
        <authorList>
            <person name="Du Z.-J."/>
            <person name="Ye Y.-Q."/>
        </authorList>
    </citation>
    <scope>NUCLEOTIDE SEQUENCE [LARGE SCALE GENOMIC DNA]</scope>
    <source>
        <strain evidence="2 3">DH-20</strain>
    </source>
</reference>
<dbReference type="Proteomes" id="UP001484239">
    <property type="component" value="Unassembled WGS sequence"/>
</dbReference>
<dbReference type="SUPFAM" id="SSF55008">
    <property type="entry name" value="HMA, heavy metal-associated domain"/>
    <property type="match status" value="1"/>
</dbReference>
<evidence type="ECO:0000313" key="3">
    <source>
        <dbReference type="Proteomes" id="UP001484239"/>
    </source>
</evidence>
<dbReference type="Gene3D" id="3.30.70.100">
    <property type="match status" value="1"/>
</dbReference>
<dbReference type="EMBL" id="JBBHLI010000013">
    <property type="protein sequence ID" value="MEK9502620.1"/>
    <property type="molecule type" value="Genomic_DNA"/>
</dbReference>
<proteinExistence type="predicted"/>
<keyword evidence="3" id="KW-1185">Reference proteome</keyword>
<dbReference type="InterPro" id="IPR036163">
    <property type="entry name" value="HMA_dom_sf"/>
</dbReference>
<evidence type="ECO:0000259" key="1">
    <source>
        <dbReference type="PROSITE" id="PS50846"/>
    </source>
</evidence>
<name>A0ABU9ED05_9BACT</name>
<dbReference type="PROSITE" id="PS50846">
    <property type="entry name" value="HMA_2"/>
    <property type="match status" value="1"/>
</dbReference>
<dbReference type="CDD" id="cd00371">
    <property type="entry name" value="HMA"/>
    <property type="match status" value="1"/>
</dbReference>
<dbReference type="InterPro" id="IPR006121">
    <property type="entry name" value="HMA_dom"/>
</dbReference>
<gene>
    <name evidence="2" type="ORF">WI372_16620</name>
</gene>
<sequence>MTEKTVSVPAISCGHCVKTIEREVGELPGVDGVSSDLASCRVTVRWDESRTSWDEVDALLDEIGYPAEK</sequence>
<evidence type="ECO:0000313" key="2">
    <source>
        <dbReference type="EMBL" id="MEK9502620.1"/>
    </source>
</evidence>
<feature type="domain" description="HMA" evidence="1">
    <location>
        <begin position="2"/>
        <end position="68"/>
    </location>
</feature>
<dbReference type="RefSeq" id="WP_405287481.1">
    <property type="nucleotide sequence ID" value="NZ_JBBHLI010000013.1"/>
</dbReference>
<protein>
    <submittedName>
        <fullName evidence="2">Heavy-metal-associated domain-containing protein</fullName>
    </submittedName>
</protein>